<keyword evidence="3" id="KW-1185">Reference proteome</keyword>
<evidence type="ECO:0000313" key="2">
    <source>
        <dbReference type="EMBL" id="KGN30538.1"/>
    </source>
</evidence>
<dbReference type="InterPro" id="IPR018973">
    <property type="entry name" value="MZB"/>
</dbReference>
<dbReference type="STRING" id="1385520.N802_06895"/>
<protein>
    <recommendedName>
        <fullName evidence="1">MrfA-like Zn-binding domain-containing protein</fullName>
    </recommendedName>
</protein>
<dbReference type="NCBIfam" id="NF038324">
    <property type="entry name" value="DrmB_fam"/>
    <property type="match status" value="1"/>
</dbReference>
<evidence type="ECO:0000259" key="1">
    <source>
        <dbReference type="Pfam" id="PF09369"/>
    </source>
</evidence>
<proteinExistence type="predicted"/>
<feature type="domain" description="MrfA-like Zn-binding" evidence="1">
    <location>
        <begin position="194"/>
        <end position="290"/>
    </location>
</feature>
<dbReference type="InterPro" id="IPR047721">
    <property type="entry name" value="DrmB"/>
</dbReference>
<organism evidence="2 3">
    <name type="scientific">Knoellia sinensis KCTC 19936</name>
    <dbReference type="NCBI Taxonomy" id="1385520"/>
    <lineage>
        <taxon>Bacteria</taxon>
        <taxon>Bacillati</taxon>
        <taxon>Actinomycetota</taxon>
        <taxon>Actinomycetes</taxon>
        <taxon>Micrococcales</taxon>
        <taxon>Intrasporangiaceae</taxon>
        <taxon>Knoellia</taxon>
    </lineage>
</organism>
<evidence type="ECO:0000313" key="3">
    <source>
        <dbReference type="Proteomes" id="UP000030002"/>
    </source>
</evidence>
<reference evidence="2 3" key="1">
    <citation type="submission" date="2013-08" db="EMBL/GenBank/DDBJ databases">
        <title>The genome sequence of Knoellia sinensis.</title>
        <authorList>
            <person name="Zhu W."/>
            <person name="Wang G."/>
        </authorList>
    </citation>
    <scope>NUCLEOTIDE SEQUENCE [LARGE SCALE GENOMIC DNA]</scope>
    <source>
        <strain evidence="2 3">KCTC 19936</strain>
    </source>
</reference>
<comment type="caution">
    <text evidence="2">The sequence shown here is derived from an EMBL/GenBank/DDBJ whole genome shotgun (WGS) entry which is preliminary data.</text>
</comment>
<dbReference type="Proteomes" id="UP000030002">
    <property type="component" value="Unassembled WGS sequence"/>
</dbReference>
<dbReference type="AlphaFoldDB" id="A0A0A0J0G8"/>
<sequence length="324" mass="34502">MFQHQTDDQIRAAAIGSAARDRTIDVEAVLQVTRQRRDVEAASVPTEAELRAEEYMALRDGNVGGATDAFHCQQVDVDPSISDVVAQVSKVSRLREVRALHGFARVSPTGSSSDAPRLASLSIKRLHWLPAVEVFGEGVFVRLDPDALQRWEETPFASQRIGALTEAVRRRAQESGANAIEPPSPRFVAVHTVAHAVLKELSLDAGYPTGALRERIFADGSQAGFLIYTASSDAAGSLGGLAALAEEARFAAVFESATSRSGWCSNDPVCAESGPSGSDGLNLAACHACLLLPETSCEERNMYLDRVSLVGDPRDSSGGLLTGI</sequence>
<accession>A0A0A0J0G8</accession>
<gene>
    <name evidence="2" type="ORF">N802_06895</name>
</gene>
<name>A0A0A0J0G8_9MICO</name>
<dbReference type="Pfam" id="PF09369">
    <property type="entry name" value="MZB"/>
    <property type="match status" value="1"/>
</dbReference>
<dbReference type="EMBL" id="AVPJ01000018">
    <property type="protein sequence ID" value="KGN30538.1"/>
    <property type="molecule type" value="Genomic_DNA"/>
</dbReference>
<dbReference type="eggNOG" id="ENOG502Z7NV">
    <property type="taxonomic scope" value="Bacteria"/>
</dbReference>